<dbReference type="InterPro" id="IPR012441">
    <property type="entry name" value="DUF1643"/>
</dbReference>
<gene>
    <name evidence="1" type="ORF">SAMN05216352_10326</name>
</gene>
<dbReference type="Pfam" id="PF07799">
    <property type="entry name" value="DUF1643"/>
    <property type="match status" value="1"/>
</dbReference>
<proteinExistence type="predicted"/>
<dbReference type="Proteomes" id="UP000199017">
    <property type="component" value="Unassembled WGS sequence"/>
</dbReference>
<protein>
    <recommendedName>
        <fullName evidence="3">DUF1643 domain-containing protein</fullName>
    </recommendedName>
</protein>
<dbReference type="AlphaFoldDB" id="A0A1G8FNW7"/>
<evidence type="ECO:0000313" key="1">
    <source>
        <dbReference type="EMBL" id="SDH83883.1"/>
    </source>
</evidence>
<sequence length="169" mass="19421">MPSRLWEPSEEVEAVFDHDRFGKRIYRYSLSCIWDDALEKAAFVMLNPSIADLDICDSTLGRCADYSKSWGYGGMFIVNLFAFIATYPKDLKKAVDPVGPDNDIHIVNVMKKSDKVIFAWGKQSGISERKKQVLHLLKEYDHFCIEKTKGGREPKHPLYLKKGLKPMQF</sequence>
<evidence type="ECO:0000313" key="2">
    <source>
        <dbReference type="Proteomes" id="UP000199017"/>
    </source>
</evidence>
<accession>A0A1G8FNW7</accession>
<dbReference type="OrthoDB" id="9807577at2"/>
<keyword evidence="2" id="KW-1185">Reference proteome</keyword>
<name>A0A1G8FNW7_9BACI</name>
<organism evidence="1 2">
    <name type="scientific">Alteribacillus bidgolensis</name>
    <dbReference type="NCBI Taxonomy" id="930129"/>
    <lineage>
        <taxon>Bacteria</taxon>
        <taxon>Bacillati</taxon>
        <taxon>Bacillota</taxon>
        <taxon>Bacilli</taxon>
        <taxon>Bacillales</taxon>
        <taxon>Bacillaceae</taxon>
        <taxon>Alteribacillus</taxon>
    </lineage>
</organism>
<evidence type="ECO:0008006" key="3">
    <source>
        <dbReference type="Google" id="ProtNLM"/>
    </source>
</evidence>
<dbReference type="RefSeq" id="WP_091582193.1">
    <property type="nucleotide sequence ID" value="NZ_FNDU01000003.1"/>
</dbReference>
<dbReference type="EMBL" id="FNDU01000003">
    <property type="protein sequence ID" value="SDH83883.1"/>
    <property type="molecule type" value="Genomic_DNA"/>
</dbReference>
<reference evidence="1 2" key="1">
    <citation type="submission" date="2016-10" db="EMBL/GenBank/DDBJ databases">
        <authorList>
            <person name="de Groot N.N."/>
        </authorList>
    </citation>
    <scope>NUCLEOTIDE SEQUENCE [LARGE SCALE GENOMIC DNA]</scope>
    <source>
        <strain evidence="2">P4B,CCM 7963,CECT 7998,DSM 25260,IBRC-M 10614,KCTC 13821</strain>
    </source>
</reference>